<organism evidence="1 2">
    <name type="scientific">Dorea formicigenerans</name>
    <dbReference type="NCBI Taxonomy" id="39486"/>
    <lineage>
        <taxon>Bacteria</taxon>
        <taxon>Bacillati</taxon>
        <taxon>Bacillota</taxon>
        <taxon>Clostridia</taxon>
        <taxon>Lachnospirales</taxon>
        <taxon>Lachnospiraceae</taxon>
        <taxon>Dorea</taxon>
    </lineage>
</organism>
<name>A0A3E4PK47_9FIRM</name>
<comment type="caution">
    <text evidence="1">The sequence shown here is derived from an EMBL/GenBank/DDBJ whole genome shotgun (WGS) entry which is preliminary data.</text>
</comment>
<dbReference type="RefSeq" id="WP_117660579.1">
    <property type="nucleotide sequence ID" value="NZ_QSRA01000020.1"/>
</dbReference>
<accession>A0A3E4PK47</accession>
<evidence type="ECO:0000313" key="2">
    <source>
        <dbReference type="Proteomes" id="UP000261324"/>
    </source>
</evidence>
<dbReference type="SUPFAM" id="SSF52540">
    <property type="entry name" value="P-loop containing nucleoside triphosphate hydrolases"/>
    <property type="match status" value="1"/>
</dbReference>
<reference evidence="1 2" key="1">
    <citation type="submission" date="2018-08" db="EMBL/GenBank/DDBJ databases">
        <title>A genome reference for cultivated species of the human gut microbiota.</title>
        <authorList>
            <person name="Zou Y."/>
            <person name="Xue W."/>
            <person name="Luo G."/>
        </authorList>
    </citation>
    <scope>NUCLEOTIDE SEQUENCE [LARGE SCALE GENOMIC DNA]</scope>
    <source>
        <strain evidence="1 2">TF09-3</strain>
    </source>
</reference>
<dbReference type="InterPro" id="IPR027417">
    <property type="entry name" value="P-loop_NTPase"/>
</dbReference>
<dbReference type="Gene3D" id="3.40.50.300">
    <property type="entry name" value="P-loop containing nucleotide triphosphate hydrolases"/>
    <property type="match status" value="1"/>
</dbReference>
<sequence>MKYTADTKPGMGDPYWYEWSVGQKYIIDMLNPDNEIKHVELQVDVALGLDDVVITYMDGHKKFVQVKHTRANDTLTFGDLVTIDTSNVDANSHISLLGELAKSWNEEHSKYSTTDILLFSNRKKGKRIAHAGPQSSIKRPALNWFIDDLSKQLETVKKYNELVFPGYELAWEEWKKQLEYIPNDDKKLEFLKHLSISTDQEELEALGETLIEKLKNTFKTNDEIARLLFVRLDHALRKWTTSIRDSSIVSVEDVLRELSIEDDIISYNHDLIPSVPFFESRLSVVEDIEKALSCPQNRVVFLSGIPGTGKTNIISKLSGKRNSIVNIRYYAYEPIDPQKEYLPKDVSRRVDNSVFWNELFNQLRRQLLGKLSKYRVPVINNLLPQEQLRSEFFRIAAEYAQDENSLFIVAIDGIDHAARANVSENTFLSALPNPEYLPENVKIVIAGQPKEDYRNYPEWLFNNEMGYVKEIHVPSILKSDIYSLVENKFPEMDNVFKNQLTNVVCRYADGNTLSAIFAVHEATQCNDIVALEQRLTDRKLSGNIQEYYKAIWDSAKAKFQIPFVDYKMAGVFAFFNEPLNEYKLQKIFSEEGISISVWRNVLKSMRPLLVETNGNYTILHNDIRVYLSRIIGRDNDWIEEVYSFLASYYINLSEEEKGYSYYNDVLRFLIYAKRASEFKNIFTPDFIISSFVYGIGINEIYSRANDFLNRTIDENVIDWEQMKCLAFGYLTIDQIEKSQNEIEGANFRTTNQYIPVNSYECYVKPLASWNSEIITSVLSLASDLIDNNHADRAEALLYNWFYDVTLEQIYDCVKVNDGNDDGWLSPEYRNIGNLIGKTACATQSTFLLKNLSELCEKSRSFTGAVCDSAMRSAFKYLVGNDLYSTLADIELILLDTLVEEIKLLLSSNRINDLRQTEIIFREKLQKKPAGLLISLFVQIITDNICFSVEQHKSFLEQINTIELPNTMVENLMSYYSMLAVVSAYLSESALSSEVANEIAERYLADHTHYKRNYFILYFNVLCYGAKWFYQKENGKTSIVDLSGLKVMLENLFLKDWNIQDRDFETPRLLPYILRAVIVLATNENDDKTKEVVFDICERIFADNPVNSFFETGIFFYRNNPKRIQEWYDDWLSENGKLWQEPLYDRNAILKRFIDAKKIYDLNNDIYMELALTKSSWSVIGYVSHEEYSGDFLLNWYNALVDLDEANIHRFAREIKDISDKIELLGDNRMRHHIDSKIFSDVFSEGIKDIISFLKNEYYFSQAMKSPYYLVDGLTGYLRKNNPNREQLLLIWTTGMVLLDWRLEDNHSSIAALQKAIEICALRNGYCDIHSDLSLLGPAYINLMGDPVKYIIPDRWVDNTSFSEETTSVEYYEQMIHEYVQDKSYSSTAILEACESLHNKDALKESVVLEIMEHEFFKESSSIERNSLLEYLISFGKAEETDVLIRKYLGMLLQRDHYYCALDVPALVLWKMKQLSPEYGINGMKQILDMHRSWRTAAGHIKDVELTNEIIFTKLVDWNESTDLYTLFLDIALLLIKSEDADAARTALAGVFATLRVEPGYINFIEKMWDSFHYRAKEWILMIYELLWDYREDFHDNMLTILKKHCEDEDFNVSLYSNLLLENYSSDDSFKYIRNSKSYFDEIPNRGHKLFIKKNRPSPWINGYDCVMEQIELLSERLEVDGEHLEKRVADYCDKIPDTVQLIKLGRKWWGCRVVCENPNRSFLRVLYKDWYNHKFDWEEAELGRIVLSASEPYCLLITPQLWTYNNGYLLNSPESFISSSSVEQKKQIHDILFEGVDDTETVLAGGIIDYTHKEEIFGFMVSYFSIPGLPSKYAAYCYERNSRLLLQSRPDFSEQEHYNITLHHNGIESFQGSNIMCGFSKISLDEFHWHINITVNGMRLFNEGGQEIGRFEYYYGQRGNMGNRYISNQPLLQRWVVSKDAISKARCIVGCPNNIKINHAFDSVIRKYED</sequence>
<dbReference type="Proteomes" id="UP000261324">
    <property type="component" value="Unassembled WGS sequence"/>
</dbReference>
<dbReference type="EMBL" id="QSRA01000020">
    <property type="protein sequence ID" value="RGK80337.1"/>
    <property type="molecule type" value="Genomic_DNA"/>
</dbReference>
<proteinExistence type="predicted"/>
<protein>
    <submittedName>
        <fullName evidence="1">Uncharacterized protein</fullName>
    </submittedName>
</protein>
<gene>
    <name evidence="1" type="ORF">DXC93_13275</name>
</gene>
<evidence type="ECO:0000313" key="1">
    <source>
        <dbReference type="EMBL" id="RGK80337.1"/>
    </source>
</evidence>